<sequence>MNEQDIVDQLKKEGLLRPDSTKIKGKNMTFEVPLEELKVKSRRPPTRLAKLNLENGPNATNTIITTKMENAERLRLKLHNERANMHQKKSVKLLEMHLASIDVGEDLKSIKALSST</sequence>
<reference evidence="2" key="1">
    <citation type="submission" date="2022-11" db="UniProtKB">
        <authorList>
            <consortium name="WormBaseParasite"/>
        </authorList>
    </citation>
    <scope>IDENTIFICATION</scope>
</reference>
<organism evidence="1 2">
    <name type="scientific">Romanomermis culicivorax</name>
    <name type="common">Nematode worm</name>
    <dbReference type="NCBI Taxonomy" id="13658"/>
    <lineage>
        <taxon>Eukaryota</taxon>
        <taxon>Metazoa</taxon>
        <taxon>Ecdysozoa</taxon>
        <taxon>Nematoda</taxon>
        <taxon>Enoplea</taxon>
        <taxon>Dorylaimia</taxon>
        <taxon>Mermithida</taxon>
        <taxon>Mermithoidea</taxon>
        <taxon>Mermithidae</taxon>
        <taxon>Romanomermis</taxon>
    </lineage>
</organism>
<dbReference type="WBParaSite" id="nRc.2.0.1.t02615-RA">
    <property type="protein sequence ID" value="nRc.2.0.1.t02615-RA"/>
    <property type="gene ID" value="nRc.2.0.1.g02615"/>
</dbReference>
<proteinExistence type="predicted"/>
<evidence type="ECO:0000313" key="2">
    <source>
        <dbReference type="WBParaSite" id="nRc.2.0.1.t02615-RA"/>
    </source>
</evidence>
<protein>
    <submittedName>
        <fullName evidence="2">Uncharacterized protein</fullName>
    </submittedName>
</protein>
<evidence type="ECO:0000313" key="1">
    <source>
        <dbReference type="Proteomes" id="UP000887565"/>
    </source>
</evidence>
<accession>A0A915HM98</accession>
<dbReference type="Proteomes" id="UP000887565">
    <property type="component" value="Unplaced"/>
</dbReference>
<dbReference type="AlphaFoldDB" id="A0A915HM98"/>
<name>A0A915HM98_ROMCU</name>
<keyword evidence="1" id="KW-1185">Reference proteome</keyword>